<dbReference type="OrthoDB" id="1705253at2759"/>
<comment type="caution">
    <text evidence="1">The sequence shown here is derived from an EMBL/GenBank/DDBJ whole genome shotgun (WGS) entry which is preliminary data.</text>
</comment>
<dbReference type="EMBL" id="NKXS01005463">
    <property type="protein sequence ID" value="PIN03589.1"/>
    <property type="molecule type" value="Genomic_DNA"/>
</dbReference>
<proteinExistence type="predicted"/>
<evidence type="ECO:0000313" key="2">
    <source>
        <dbReference type="Proteomes" id="UP000231279"/>
    </source>
</evidence>
<organism evidence="1 2">
    <name type="scientific">Handroanthus impetiginosus</name>
    <dbReference type="NCBI Taxonomy" id="429701"/>
    <lineage>
        <taxon>Eukaryota</taxon>
        <taxon>Viridiplantae</taxon>
        <taxon>Streptophyta</taxon>
        <taxon>Embryophyta</taxon>
        <taxon>Tracheophyta</taxon>
        <taxon>Spermatophyta</taxon>
        <taxon>Magnoliopsida</taxon>
        <taxon>eudicotyledons</taxon>
        <taxon>Gunneridae</taxon>
        <taxon>Pentapetalae</taxon>
        <taxon>asterids</taxon>
        <taxon>lamiids</taxon>
        <taxon>Lamiales</taxon>
        <taxon>Bignoniaceae</taxon>
        <taxon>Crescentiina</taxon>
        <taxon>Tabebuia alliance</taxon>
        <taxon>Handroanthus</taxon>
    </lineage>
</organism>
<sequence>MGICTPLPLSLSLETENDGNPIDKERHKHLLSIQFVFPGLPNTLLRRQKPPAIEKRSKSKVWRRAEPHLIVRQCSFLGRVQTGLKGREIVYSNLPADSSLARAFESKHGHLLSTIPPVAHVSDPKVIKNERRLYVHYLLSGATIQYLLFPVSRFFAFGYYQPAMLGQRLDFFENNQGKNTGITLHFQLVLESYQSLLSPYLFSLLHGFYIK</sequence>
<protein>
    <submittedName>
        <fullName evidence="1">Uncharacterized protein</fullName>
    </submittedName>
</protein>
<evidence type="ECO:0000313" key="1">
    <source>
        <dbReference type="EMBL" id="PIN03589.1"/>
    </source>
</evidence>
<accession>A0A2G9GE77</accession>
<gene>
    <name evidence="1" type="ORF">CDL12_23886</name>
</gene>
<name>A0A2G9GE77_9LAMI</name>
<dbReference type="Proteomes" id="UP000231279">
    <property type="component" value="Unassembled WGS sequence"/>
</dbReference>
<dbReference type="AlphaFoldDB" id="A0A2G9GE77"/>
<keyword evidence="2" id="KW-1185">Reference proteome</keyword>
<reference evidence="2" key="1">
    <citation type="journal article" date="2018" name="Gigascience">
        <title>Genome assembly of the Pink Ipe (Handroanthus impetiginosus, Bignoniaceae), a highly valued, ecologically keystone Neotropical timber forest tree.</title>
        <authorList>
            <person name="Silva-Junior O.B."/>
            <person name="Grattapaglia D."/>
            <person name="Novaes E."/>
            <person name="Collevatti R.G."/>
        </authorList>
    </citation>
    <scope>NUCLEOTIDE SEQUENCE [LARGE SCALE GENOMIC DNA]</scope>
    <source>
        <strain evidence="2">cv. UFG-1</strain>
    </source>
</reference>